<gene>
    <name evidence="1" type="ORF">LCGC14_0163090</name>
</gene>
<name>A0A0F9UUA7_9ZZZZ</name>
<dbReference type="AlphaFoldDB" id="A0A0F9UUA7"/>
<dbReference type="EMBL" id="LAZR01000062">
    <property type="protein sequence ID" value="KKN96665.1"/>
    <property type="molecule type" value="Genomic_DNA"/>
</dbReference>
<accession>A0A0F9UUA7</accession>
<evidence type="ECO:0000313" key="1">
    <source>
        <dbReference type="EMBL" id="KKN96665.1"/>
    </source>
</evidence>
<protein>
    <submittedName>
        <fullName evidence="1">Uncharacterized protein</fullName>
    </submittedName>
</protein>
<organism evidence="1">
    <name type="scientific">marine sediment metagenome</name>
    <dbReference type="NCBI Taxonomy" id="412755"/>
    <lineage>
        <taxon>unclassified sequences</taxon>
        <taxon>metagenomes</taxon>
        <taxon>ecological metagenomes</taxon>
    </lineage>
</organism>
<reference evidence="1" key="1">
    <citation type="journal article" date="2015" name="Nature">
        <title>Complex archaea that bridge the gap between prokaryotes and eukaryotes.</title>
        <authorList>
            <person name="Spang A."/>
            <person name="Saw J.H."/>
            <person name="Jorgensen S.L."/>
            <person name="Zaremba-Niedzwiedzka K."/>
            <person name="Martijn J."/>
            <person name="Lind A.E."/>
            <person name="van Eijk R."/>
            <person name="Schleper C."/>
            <person name="Guy L."/>
            <person name="Ettema T.J."/>
        </authorList>
    </citation>
    <scope>NUCLEOTIDE SEQUENCE</scope>
</reference>
<comment type="caution">
    <text evidence="1">The sequence shown here is derived from an EMBL/GenBank/DDBJ whole genome shotgun (WGS) entry which is preliminary data.</text>
</comment>
<sequence length="118" mass="13177">MPIDDATKERIEEFFDEAERPTMAMADGEDLLDQLFLYAYGADQDRDEAQVNLDSLEEALGPLKAEMQGVAVQEMKRVCLNVAREMLPPSQGPNPAGTDMAGFLRVLNFLVERVRQTA</sequence>
<proteinExistence type="predicted"/>